<dbReference type="PANTHER" id="PTHR11579">
    <property type="entry name" value="PROTEIN-L-ISOASPARTATE O-METHYLTRANSFERASE"/>
    <property type="match status" value="1"/>
</dbReference>
<dbReference type="InterPro" id="IPR000682">
    <property type="entry name" value="PCMT"/>
</dbReference>
<reference evidence="9" key="1">
    <citation type="journal article" date="2019" name="Int. J. Syst. Evol. Microbiol.">
        <title>The Global Catalogue of Microorganisms (GCM) 10K type strain sequencing project: providing services to taxonomists for standard genome sequencing and annotation.</title>
        <authorList>
            <consortium name="The Broad Institute Genomics Platform"/>
            <consortium name="The Broad Institute Genome Sequencing Center for Infectious Disease"/>
            <person name="Wu L."/>
            <person name="Ma J."/>
        </authorList>
    </citation>
    <scope>NUCLEOTIDE SEQUENCE [LARGE SCALE GENOMIC DNA]</scope>
    <source>
        <strain evidence="9">KCTC 42964</strain>
    </source>
</reference>
<dbReference type="PROSITE" id="PS01279">
    <property type="entry name" value="PCMT"/>
    <property type="match status" value="1"/>
</dbReference>
<keyword evidence="4 7" id="KW-0489">Methyltransferase</keyword>
<evidence type="ECO:0000256" key="4">
    <source>
        <dbReference type="ARBA" id="ARBA00022603"/>
    </source>
</evidence>
<dbReference type="Proteomes" id="UP001595528">
    <property type="component" value="Unassembled WGS sequence"/>
</dbReference>
<dbReference type="CDD" id="cd02440">
    <property type="entry name" value="AdoMet_MTases"/>
    <property type="match status" value="1"/>
</dbReference>
<dbReference type="NCBIfam" id="NF001453">
    <property type="entry name" value="PRK00312.1"/>
    <property type="match status" value="1"/>
</dbReference>
<sequence length="231" mass="24304">MPPGPAEQGEQARERATMVRDQLVTRGISDPLVLQAMTEVPREAFVDPGMAGRAYHDTPLPIGHGQTISQPFIVALMAQMAELSPGDRVLEIGAGCGYAAAVYGRITGQVWAVERLPALAARARTALDRSGVGKVAVRCGDGSLGWPQEAPFDAILVAAGSPCMPQSLIRQLADGGRLVAPVGPDAAQQLVRTRRLPDGSLEEDRHPAVRFVPLIGAEGWPDMSGGADDEG</sequence>
<gene>
    <name evidence="7" type="primary">pcm</name>
    <name evidence="8" type="ORF">ACFOGJ_04725</name>
</gene>
<evidence type="ECO:0000313" key="9">
    <source>
        <dbReference type="Proteomes" id="UP001595528"/>
    </source>
</evidence>
<dbReference type="GO" id="GO:0032259">
    <property type="term" value="P:methylation"/>
    <property type="evidence" value="ECO:0007669"/>
    <property type="project" value="UniProtKB-KW"/>
</dbReference>
<comment type="function">
    <text evidence="7">Catalyzes the methyl esterification of L-isoaspartyl residues in peptides and proteins that result from spontaneous decomposition of normal L-aspartyl and L-asparaginyl residues. It plays a role in the repair and/or degradation of damaged proteins.</text>
</comment>
<comment type="caution">
    <text evidence="8">The sequence shown here is derived from an EMBL/GenBank/DDBJ whole genome shotgun (WGS) entry which is preliminary data.</text>
</comment>
<evidence type="ECO:0000256" key="2">
    <source>
        <dbReference type="ARBA" id="ARBA00005369"/>
    </source>
</evidence>
<evidence type="ECO:0000256" key="3">
    <source>
        <dbReference type="ARBA" id="ARBA00022490"/>
    </source>
</evidence>
<keyword evidence="3 7" id="KW-0963">Cytoplasm</keyword>
<feature type="active site" evidence="7">
    <location>
        <position position="69"/>
    </location>
</feature>
<accession>A0ABV7KVX8</accession>
<dbReference type="PANTHER" id="PTHR11579:SF0">
    <property type="entry name" value="PROTEIN-L-ISOASPARTATE(D-ASPARTATE) O-METHYLTRANSFERASE"/>
    <property type="match status" value="1"/>
</dbReference>
<protein>
    <recommendedName>
        <fullName evidence="7">Protein-L-isoaspartate O-methyltransferase</fullName>
        <ecNumber evidence="7">2.1.1.77</ecNumber>
    </recommendedName>
    <alternativeName>
        <fullName evidence="7">L-isoaspartyl protein carboxyl methyltransferase</fullName>
    </alternativeName>
    <alternativeName>
        <fullName evidence="7">Protein L-isoaspartyl methyltransferase</fullName>
    </alternativeName>
    <alternativeName>
        <fullName evidence="7">Protein-beta-aspartate methyltransferase</fullName>
        <shortName evidence="7">PIMT</shortName>
    </alternativeName>
</protein>
<comment type="subcellular location">
    <subcellularLocation>
        <location evidence="1 7">Cytoplasm</location>
    </subcellularLocation>
</comment>
<dbReference type="Pfam" id="PF01135">
    <property type="entry name" value="PCMT"/>
    <property type="match status" value="1"/>
</dbReference>
<comment type="catalytic activity">
    <reaction evidence="7">
        <text>[protein]-L-isoaspartate + S-adenosyl-L-methionine = [protein]-L-isoaspartate alpha-methyl ester + S-adenosyl-L-homocysteine</text>
        <dbReference type="Rhea" id="RHEA:12705"/>
        <dbReference type="Rhea" id="RHEA-COMP:12143"/>
        <dbReference type="Rhea" id="RHEA-COMP:12144"/>
        <dbReference type="ChEBI" id="CHEBI:57856"/>
        <dbReference type="ChEBI" id="CHEBI:59789"/>
        <dbReference type="ChEBI" id="CHEBI:90596"/>
        <dbReference type="ChEBI" id="CHEBI:90598"/>
        <dbReference type="EC" id="2.1.1.77"/>
    </reaction>
</comment>
<keyword evidence="6 7" id="KW-0949">S-adenosyl-L-methionine</keyword>
<comment type="similarity">
    <text evidence="2 7">Belongs to the methyltransferase superfamily. L-isoaspartyl/D-aspartyl protein methyltransferase family.</text>
</comment>
<dbReference type="Gene3D" id="3.40.50.150">
    <property type="entry name" value="Vaccinia Virus protein VP39"/>
    <property type="match status" value="1"/>
</dbReference>
<keyword evidence="9" id="KW-1185">Reference proteome</keyword>
<dbReference type="EC" id="2.1.1.77" evidence="7"/>
<dbReference type="HAMAP" id="MF_00090">
    <property type="entry name" value="PIMT"/>
    <property type="match status" value="1"/>
</dbReference>
<keyword evidence="5 7" id="KW-0808">Transferase</keyword>
<evidence type="ECO:0000256" key="1">
    <source>
        <dbReference type="ARBA" id="ARBA00004496"/>
    </source>
</evidence>
<organism evidence="8 9">
    <name type="scientific">Marinibaculum pumilum</name>
    <dbReference type="NCBI Taxonomy" id="1766165"/>
    <lineage>
        <taxon>Bacteria</taxon>
        <taxon>Pseudomonadati</taxon>
        <taxon>Pseudomonadota</taxon>
        <taxon>Alphaproteobacteria</taxon>
        <taxon>Rhodospirillales</taxon>
        <taxon>Rhodospirillaceae</taxon>
        <taxon>Marinibaculum</taxon>
    </lineage>
</organism>
<proteinExistence type="inferred from homology"/>
<evidence type="ECO:0000256" key="5">
    <source>
        <dbReference type="ARBA" id="ARBA00022679"/>
    </source>
</evidence>
<dbReference type="InterPro" id="IPR029063">
    <property type="entry name" value="SAM-dependent_MTases_sf"/>
</dbReference>
<dbReference type="NCBIfam" id="TIGR00080">
    <property type="entry name" value="pimt"/>
    <property type="match status" value="1"/>
</dbReference>
<name>A0ABV7KVX8_9PROT</name>
<dbReference type="EMBL" id="JBHRTR010000013">
    <property type="protein sequence ID" value="MFC3226521.1"/>
    <property type="molecule type" value="Genomic_DNA"/>
</dbReference>
<dbReference type="RefSeq" id="WP_379898543.1">
    <property type="nucleotide sequence ID" value="NZ_JBHRTR010000013.1"/>
</dbReference>
<evidence type="ECO:0000256" key="6">
    <source>
        <dbReference type="ARBA" id="ARBA00022691"/>
    </source>
</evidence>
<evidence type="ECO:0000256" key="7">
    <source>
        <dbReference type="HAMAP-Rule" id="MF_00090"/>
    </source>
</evidence>
<evidence type="ECO:0000313" key="8">
    <source>
        <dbReference type="EMBL" id="MFC3226521.1"/>
    </source>
</evidence>
<dbReference type="SUPFAM" id="SSF53335">
    <property type="entry name" value="S-adenosyl-L-methionine-dependent methyltransferases"/>
    <property type="match status" value="1"/>
</dbReference>
<dbReference type="GO" id="GO:0004719">
    <property type="term" value="F:protein-L-isoaspartate (D-aspartate) O-methyltransferase activity"/>
    <property type="evidence" value="ECO:0007669"/>
    <property type="project" value="UniProtKB-EC"/>
</dbReference>